<dbReference type="Proteomes" id="UP000643279">
    <property type="component" value="Unassembled WGS sequence"/>
</dbReference>
<keyword evidence="2" id="KW-1185">Reference proteome</keyword>
<evidence type="ECO:0000313" key="1">
    <source>
        <dbReference type="EMBL" id="GGH93955.1"/>
    </source>
</evidence>
<dbReference type="EMBL" id="BMFW01000005">
    <property type="protein sequence ID" value="GGH93955.1"/>
    <property type="molecule type" value="Genomic_DNA"/>
</dbReference>
<gene>
    <name evidence="1" type="ORF">GCM10007170_16030</name>
</gene>
<sequence length="43" mass="4868">MTYLEALRHAVHAIIDADLTAAETRTAVTSLIPKEHHVIHHQR</sequence>
<dbReference type="RefSeq" id="WP_268236244.1">
    <property type="nucleotide sequence ID" value="NZ_BMFW01000005.1"/>
</dbReference>
<reference evidence="2" key="1">
    <citation type="journal article" date="2019" name="Int. J. Syst. Evol. Microbiol.">
        <title>The Global Catalogue of Microorganisms (GCM) 10K type strain sequencing project: providing services to taxonomists for standard genome sequencing and annotation.</title>
        <authorList>
            <consortium name="The Broad Institute Genomics Platform"/>
            <consortium name="The Broad Institute Genome Sequencing Center for Infectious Disease"/>
            <person name="Wu L."/>
            <person name="Ma J."/>
        </authorList>
    </citation>
    <scope>NUCLEOTIDE SEQUENCE [LARGE SCALE GENOMIC DNA]</scope>
    <source>
        <strain evidence="2">CGMCC 1.12778</strain>
    </source>
</reference>
<accession>A0ABQ2APF5</accession>
<name>A0ABQ2APF5_9MICC</name>
<proteinExistence type="predicted"/>
<protein>
    <submittedName>
        <fullName evidence="1">Uncharacterized protein</fullName>
    </submittedName>
</protein>
<evidence type="ECO:0000313" key="2">
    <source>
        <dbReference type="Proteomes" id="UP000643279"/>
    </source>
</evidence>
<organism evidence="1 2">
    <name type="scientific">Arthrobacter liuii</name>
    <dbReference type="NCBI Taxonomy" id="1476996"/>
    <lineage>
        <taxon>Bacteria</taxon>
        <taxon>Bacillati</taxon>
        <taxon>Actinomycetota</taxon>
        <taxon>Actinomycetes</taxon>
        <taxon>Micrococcales</taxon>
        <taxon>Micrococcaceae</taxon>
        <taxon>Arthrobacter</taxon>
    </lineage>
</organism>
<comment type="caution">
    <text evidence="1">The sequence shown here is derived from an EMBL/GenBank/DDBJ whole genome shotgun (WGS) entry which is preliminary data.</text>
</comment>